<accession>A0A1J5TI27</accession>
<dbReference type="PANTHER" id="PTHR30137">
    <property type="entry name" value="LUCIFERASE-LIKE MONOOXYGENASE"/>
    <property type="match status" value="1"/>
</dbReference>
<dbReference type="GO" id="GO:0004497">
    <property type="term" value="F:monooxygenase activity"/>
    <property type="evidence" value="ECO:0007669"/>
    <property type="project" value="UniProtKB-KW"/>
</dbReference>
<gene>
    <name evidence="4" type="ORF">BEU03_02140</name>
</gene>
<comment type="caution">
    <text evidence="4">The sequence shown here is derived from an EMBL/GenBank/DDBJ whole genome shotgun (WGS) entry which is preliminary data.</text>
</comment>
<dbReference type="InterPro" id="IPR011251">
    <property type="entry name" value="Luciferase-like_dom"/>
</dbReference>
<evidence type="ECO:0000313" key="4">
    <source>
        <dbReference type="EMBL" id="OIR13348.1"/>
    </source>
</evidence>
<organism evidence="4 5">
    <name type="scientific">Marine Group III euryarchaeote CG-Epi6</name>
    <dbReference type="NCBI Taxonomy" id="1889000"/>
    <lineage>
        <taxon>Archaea</taxon>
        <taxon>Methanobacteriati</taxon>
        <taxon>Thermoplasmatota</taxon>
        <taxon>Thermoplasmata</taxon>
        <taxon>Candidatus Thermoprofundales</taxon>
    </lineage>
</organism>
<dbReference type="GO" id="GO:0016705">
    <property type="term" value="F:oxidoreductase activity, acting on paired donors, with incorporation or reduction of molecular oxygen"/>
    <property type="evidence" value="ECO:0007669"/>
    <property type="project" value="InterPro"/>
</dbReference>
<evidence type="ECO:0000256" key="1">
    <source>
        <dbReference type="ARBA" id="ARBA00023002"/>
    </source>
</evidence>
<dbReference type="GO" id="GO:0005829">
    <property type="term" value="C:cytosol"/>
    <property type="evidence" value="ECO:0007669"/>
    <property type="project" value="TreeGrafter"/>
</dbReference>
<dbReference type="InterPro" id="IPR050766">
    <property type="entry name" value="Bact_Lucif_Oxidored"/>
</dbReference>
<dbReference type="InterPro" id="IPR036661">
    <property type="entry name" value="Luciferase-like_sf"/>
</dbReference>
<proteinExistence type="predicted"/>
<evidence type="ECO:0000256" key="2">
    <source>
        <dbReference type="ARBA" id="ARBA00023033"/>
    </source>
</evidence>
<keyword evidence="2" id="KW-0503">Monooxygenase</keyword>
<dbReference type="AlphaFoldDB" id="A0A1J5TI27"/>
<evidence type="ECO:0000259" key="3">
    <source>
        <dbReference type="Pfam" id="PF00296"/>
    </source>
</evidence>
<name>A0A1J5TI27_9ARCH</name>
<dbReference type="SUPFAM" id="SSF51679">
    <property type="entry name" value="Bacterial luciferase-like"/>
    <property type="match status" value="1"/>
</dbReference>
<dbReference type="Pfam" id="PF00296">
    <property type="entry name" value="Bac_luciferase"/>
    <property type="match status" value="1"/>
</dbReference>
<keyword evidence="1" id="KW-0560">Oxidoreductase</keyword>
<reference evidence="4 5" key="1">
    <citation type="submission" date="2016-08" db="EMBL/GenBank/DDBJ databases">
        <title>New Insights into Marine Group III Euryarchaeota, from dark to light.</title>
        <authorList>
            <person name="Haro-Moreno J.M."/>
            <person name="Rodriguez-Valera F."/>
            <person name="Lopez-Garcia P."/>
            <person name="Moreira D."/>
            <person name="Martin-Cuadrado A.B."/>
        </authorList>
    </citation>
    <scope>NUCLEOTIDE SEQUENCE [LARGE SCALE GENOMIC DNA]</scope>
    <source>
        <strain evidence="4">CG-Epi6</strain>
    </source>
</reference>
<protein>
    <submittedName>
        <fullName evidence="4">Luciferase</fullName>
    </submittedName>
</protein>
<dbReference type="Proteomes" id="UP000183403">
    <property type="component" value="Unassembled WGS sequence"/>
</dbReference>
<dbReference type="PANTHER" id="PTHR30137:SF8">
    <property type="entry name" value="BLR5498 PROTEIN"/>
    <property type="match status" value="1"/>
</dbReference>
<dbReference type="InterPro" id="IPR022290">
    <property type="entry name" value="LLM_Atu2307-like"/>
</dbReference>
<dbReference type="EMBL" id="MIYV01000009">
    <property type="protein sequence ID" value="OIR13348.1"/>
    <property type="molecule type" value="Genomic_DNA"/>
</dbReference>
<dbReference type="Gene3D" id="3.20.20.30">
    <property type="entry name" value="Luciferase-like domain"/>
    <property type="match status" value="1"/>
</dbReference>
<evidence type="ECO:0000313" key="5">
    <source>
        <dbReference type="Proteomes" id="UP000183403"/>
    </source>
</evidence>
<feature type="domain" description="Luciferase-like" evidence="3">
    <location>
        <begin position="12"/>
        <end position="302"/>
    </location>
</feature>
<dbReference type="NCBIfam" id="TIGR03858">
    <property type="entry name" value="LLM_2I7G"/>
    <property type="match status" value="1"/>
</dbReference>
<sequence>MEIGIHTFASANFKDDDGNQIPNDQAINELLDRIEHADKIGINEVGIGEHHRKEFLDSAAHITLAAAAARTKNIKLTSSVTVLSAADPVRVFQNFATLDLVSNGRAEIVAGRGSFTEAYPLFGLKMEDYNDLYAEKLELLLKIRDNEVVNWSGRFRPDLVNQAIYPRPIQDPLPIWVGVGGTPQSFIRAGILGLPLMIAIIGGETHRFAPLVELYKNAGIKAGHDPEKLKVGVHALGYVAETRQQAIDDFFPGYAESFTRIGRERGWPPVTMDHFESQITPAGALVVGSVEEVAEKVIRHSEALGGLSRFSFQLDVAGLTHDQLMNAIDLLGTKVAPLVNK</sequence>